<evidence type="ECO:0000313" key="11">
    <source>
        <dbReference type="Proteomes" id="UP001564408"/>
    </source>
</evidence>
<feature type="compositionally biased region" description="Basic and acidic residues" evidence="8">
    <location>
        <begin position="30"/>
        <end position="41"/>
    </location>
</feature>
<feature type="transmembrane region" description="Helical" evidence="9">
    <location>
        <begin position="393"/>
        <end position="415"/>
    </location>
</feature>
<comment type="subcellular location">
    <subcellularLocation>
        <location evidence="1">Membrane</location>
        <topology evidence="1">Multi-pass membrane protein</topology>
    </subcellularLocation>
</comment>
<accession>A0ABV4BJ93</accession>
<feature type="transmembrane region" description="Helical" evidence="9">
    <location>
        <begin position="357"/>
        <end position="386"/>
    </location>
</feature>
<name>A0ABV4BJ93_9GAMM</name>
<proteinExistence type="inferred from homology"/>
<comment type="caution">
    <text evidence="10">The sequence shown here is derived from an EMBL/GenBank/DDBJ whole genome shotgun (WGS) entry which is preliminary data.</text>
</comment>
<dbReference type="Gene3D" id="1.20.1460.20">
    <property type="match status" value="1"/>
</dbReference>
<keyword evidence="5 9" id="KW-1133">Transmembrane helix</keyword>
<feature type="transmembrane region" description="Helical" evidence="9">
    <location>
        <begin position="578"/>
        <end position="601"/>
    </location>
</feature>
<feature type="transmembrane region" description="Helical" evidence="9">
    <location>
        <begin position="496"/>
        <end position="516"/>
    </location>
</feature>
<evidence type="ECO:0000256" key="8">
    <source>
        <dbReference type="SAM" id="MobiDB-lite"/>
    </source>
</evidence>
<keyword evidence="4 9" id="KW-0812">Transmembrane</keyword>
<dbReference type="PANTHER" id="PTHR11629">
    <property type="entry name" value="VACUOLAR PROTON ATPASES"/>
    <property type="match status" value="1"/>
</dbReference>
<reference evidence="10 11" key="1">
    <citation type="submission" date="2024-05" db="EMBL/GenBank/DDBJ databases">
        <title>Genome Sequence and Characterization of the New Strain Purple Sulfur Bacterium of Genus Thioalkalicoccus.</title>
        <authorList>
            <person name="Bryantseva I.A."/>
            <person name="Kyndt J.A."/>
            <person name="Imhoff J.F."/>
        </authorList>
    </citation>
    <scope>NUCLEOTIDE SEQUENCE [LARGE SCALE GENOMIC DNA]</scope>
    <source>
        <strain evidence="10 11">Um2</strain>
    </source>
</reference>
<evidence type="ECO:0000256" key="4">
    <source>
        <dbReference type="ARBA" id="ARBA00022692"/>
    </source>
</evidence>
<dbReference type="EMBL" id="JBDKXB010000023">
    <property type="protein sequence ID" value="MEY6433553.1"/>
    <property type="molecule type" value="Genomic_DNA"/>
</dbReference>
<organism evidence="10 11">
    <name type="scientific">Thioalkalicoccus limnaeus</name>
    <dbReference type="NCBI Taxonomy" id="120681"/>
    <lineage>
        <taxon>Bacteria</taxon>
        <taxon>Pseudomonadati</taxon>
        <taxon>Pseudomonadota</taxon>
        <taxon>Gammaproteobacteria</taxon>
        <taxon>Chromatiales</taxon>
        <taxon>Chromatiaceae</taxon>
        <taxon>Thioalkalicoccus</taxon>
    </lineage>
</organism>
<comment type="similarity">
    <text evidence="2">Belongs to the V-ATPase 116 kDa subunit family.</text>
</comment>
<keyword evidence="11" id="KW-1185">Reference proteome</keyword>
<dbReference type="InterPro" id="IPR002490">
    <property type="entry name" value="V-ATPase_116kDa_su"/>
</dbReference>
<dbReference type="Gene3D" id="3.30.70.2750">
    <property type="match status" value="1"/>
</dbReference>
<evidence type="ECO:0000313" key="10">
    <source>
        <dbReference type="EMBL" id="MEY6433553.1"/>
    </source>
</evidence>
<evidence type="ECO:0000256" key="1">
    <source>
        <dbReference type="ARBA" id="ARBA00004141"/>
    </source>
</evidence>
<dbReference type="Gene3D" id="3.30.70.2170">
    <property type="match status" value="1"/>
</dbReference>
<sequence length="632" mass="70332">MLTPLAMKHVRLLVLTEDLPRAALTLAETESFHPDTREPGDPRLSGTPGHEYRETFQQARTRLAKIGNLIPLVEEVDLTEIRVVDAAELAQVNDWLGRIWRETSRYEEEYRRLEDEEGFVAEQQAAVANFAELRVDLRLLRSHTRFLEIHVGLVPRENLRQLQGAVGLADHMLFNYTTRGEQAHVVIVGPRGHGETELASVLSSAGFQSLPIPQELDRSPDEIAESLARRRAEIEIERQTLGHRLQEWAASFAERLTEAERTLRLAEPFVTLDPSVRNAGHLACLAGWVPARAVADLRRRLDDSLTQPFQLDSRDPLADERPLVPSVPVRSRLLQPFALLVKQYGIPQYGEVDPVPLFAVTFLLMFGTMFGDVGQGAVIAILAWIFRKPLGRLYLFGVLAGLSSMAFGFLFGSVFGSKELLPALWMSPLKDPILMLQLALGWGILFIVLACLLAIYNRLVVKNLAGALFGHHGLVNLVFYLALIWGAVNLATAGAFGWWPATLGLMALGGLAWYNWRHLDAPVAERVLVVFIETLETVIGYASNTLSFLRVAAFSLNHVALSIAIFTLAGMMGTFGHLVTLILGNIFVIVLEGGIVMIQVMRLQYYEGFSRYFSGNGHEFAPLRLRRAAPGR</sequence>
<dbReference type="RefSeq" id="WP_369667940.1">
    <property type="nucleotide sequence ID" value="NZ_JBDKXB010000023.1"/>
</dbReference>
<keyword evidence="7 9" id="KW-0472">Membrane</keyword>
<dbReference type="PANTHER" id="PTHR11629:SF63">
    <property type="entry name" value="V-TYPE PROTON ATPASE SUBUNIT A"/>
    <property type="match status" value="1"/>
</dbReference>
<evidence type="ECO:0000256" key="2">
    <source>
        <dbReference type="ARBA" id="ARBA00009904"/>
    </source>
</evidence>
<evidence type="ECO:0000256" key="3">
    <source>
        <dbReference type="ARBA" id="ARBA00022448"/>
    </source>
</evidence>
<feature type="transmembrane region" description="Helical" evidence="9">
    <location>
        <begin position="435"/>
        <end position="456"/>
    </location>
</feature>
<evidence type="ECO:0000256" key="7">
    <source>
        <dbReference type="ARBA" id="ARBA00023136"/>
    </source>
</evidence>
<feature type="transmembrane region" description="Helical" evidence="9">
    <location>
        <begin position="548"/>
        <end position="571"/>
    </location>
</feature>
<evidence type="ECO:0000256" key="5">
    <source>
        <dbReference type="ARBA" id="ARBA00022989"/>
    </source>
</evidence>
<dbReference type="Proteomes" id="UP001564408">
    <property type="component" value="Unassembled WGS sequence"/>
</dbReference>
<keyword evidence="3" id="KW-0813">Transport</keyword>
<feature type="region of interest" description="Disordered" evidence="8">
    <location>
        <begin position="28"/>
        <end position="49"/>
    </location>
</feature>
<dbReference type="Pfam" id="PF01496">
    <property type="entry name" value="V_ATPase_I"/>
    <property type="match status" value="2"/>
</dbReference>
<evidence type="ECO:0000256" key="6">
    <source>
        <dbReference type="ARBA" id="ARBA00023065"/>
    </source>
</evidence>
<gene>
    <name evidence="10" type="ORF">ABC977_14190</name>
</gene>
<feature type="transmembrane region" description="Helical" evidence="9">
    <location>
        <begin position="468"/>
        <end position="490"/>
    </location>
</feature>
<evidence type="ECO:0000256" key="9">
    <source>
        <dbReference type="SAM" id="Phobius"/>
    </source>
</evidence>
<keyword evidence="6" id="KW-0406">Ion transport</keyword>
<protein>
    <submittedName>
        <fullName evidence="10">V-type ATPase 116kDa subunit family protein</fullName>
    </submittedName>
</protein>